<organism evidence="2 3">
    <name type="scientific">Dreissena polymorpha</name>
    <name type="common">Zebra mussel</name>
    <name type="synonym">Mytilus polymorpha</name>
    <dbReference type="NCBI Taxonomy" id="45954"/>
    <lineage>
        <taxon>Eukaryota</taxon>
        <taxon>Metazoa</taxon>
        <taxon>Spiralia</taxon>
        <taxon>Lophotrochozoa</taxon>
        <taxon>Mollusca</taxon>
        <taxon>Bivalvia</taxon>
        <taxon>Autobranchia</taxon>
        <taxon>Heteroconchia</taxon>
        <taxon>Euheterodonta</taxon>
        <taxon>Imparidentia</taxon>
        <taxon>Neoheterodontei</taxon>
        <taxon>Myida</taxon>
        <taxon>Dreissenoidea</taxon>
        <taxon>Dreissenidae</taxon>
        <taxon>Dreissena</taxon>
    </lineage>
</organism>
<feature type="coiled-coil region" evidence="1">
    <location>
        <begin position="521"/>
        <end position="548"/>
    </location>
</feature>
<dbReference type="AlphaFoldDB" id="A0A9D4LM88"/>
<sequence>MPARKKSRIGYKKKYSSSIKKKSPVFKIDEDDLEETDHCSAYLIQAKSSDPFNKTTYLKMDTASDNFENHINENTQYFQNFNTMGDENVEPVSDCFKDNIRTLGLNSSVFVPEVYIKVEPASEYPEEYNVVSHIESHNETSKRDMEVMKHACVDTKDNFATACIDNIPKPTGIKEEPSSMNFKDHILIHDMKPLDNPTLSAIKANASSLGIIKHIAANPKMNLAGSIIKVERSLTYSDDHRDTYSMNTGILGARSPMHNADNYVRDTEKDCANSIRRIVEINNDLNYHIETNGVDTSEMDLETIEEIKQDIENLEREEIDHNAVSFLQLQREVKANISEDFLVHADNRKLSLFQLYTKGVAATVKLSIEVHCDFSCNMFVHRQPVPPTNGIWAGLPLLFDKCPYIMELCRRVQLHKVCPGNPDEEFVSFLPIGDGLYNSNLAKPLRVFEGNFNVSLGKTVDKSYSSTIRTSNCQLLVREADQCIKCKEYRSSLINRKQCLAETADPNGSEIKTKHDMMMSADDMTKKLQEQKERIMYLKRELNKLRKRCSNNKRSKSATKKVVCV</sequence>
<evidence type="ECO:0000313" key="3">
    <source>
        <dbReference type="Proteomes" id="UP000828390"/>
    </source>
</evidence>
<evidence type="ECO:0000256" key="1">
    <source>
        <dbReference type="SAM" id="Coils"/>
    </source>
</evidence>
<proteinExistence type="predicted"/>
<keyword evidence="3" id="KW-1185">Reference proteome</keyword>
<keyword evidence="1" id="KW-0175">Coiled coil</keyword>
<feature type="coiled-coil region" evidence="1">
    <location>
        <begin position="297"/>
        <end position="324"/>
    </location>
</feature>
<gene>
    <name evidence="2" type="ORF">DPMN_023379</name>
</gene>
<dbReference type="EMBL" id="JAIWYP010000002">
    <property type="protein sequence ID" value="KAH3860479.1"/>
    <property type="molecule type" value="Genomic_DNA"/>
</dbReference>
<reference evidence="2" key="2">
    <citation type="submission" date="2020-11" db="EMBL/GenBank/DDBJ databases">
        <authorList>
            <person name="McCartney M.A."/>
            <person name="Auch B."/>
            <person name="Kono T."/>
            <person name="Mallez S."/>
            <person name="Becker A."/>
            <person name="Gohl D.M."/>
            <person name="Silverstein K.A.T."/>
            <person name="Koren S."/>
            <person name="Bechman K.B."/>
            <person name="Herman A."/>
            <person name="Abrahante J.E."/>
            <person name="Garbe J."/>
        </authorList>
    </citation>
    <scope>NUCLEOTIDE SEQUENCE</scope>
    <source>
        <strain evidence="2">Duluth1</strain>
        <tissue evidence="2">Whole animal</tissue>
    </source>
</reference>
<accession>A0A9D4LM88</accession>
<reference evidence="2" key="1">
    <citation type="journal article" date="2019" name="bioRxiv">
        <title>The Genome of the Zebra Mussel, Dreissena polymorpha: A Resource for Invasive Species Research.</title>
        <authorList>
            <person name="McCartney M.A."/>
            <person name="Auch B."/>
            <person name="Kono T."/>
            <person name="Mallez S."/>
            <person name="Zhang Y."/>
            <person name="Obille A."/>
            <person name="Becker A."/>
            <person name="Abrahante J.E."/>
            <person name="Garbe J."/>
            <person name="Badalamenti J.P."/>
            <person name="Herman A."/>
            <person name="Mangelson H."/>
            <person name="Liachko I."/>
            <person name="Sullivan S."/>
            <person name="Sone E.D."/>
            <person name="Koren S."/>
            <person name="Silverstein K.A.T."/>
            <person name="Beckman K.B."/>
            <person name="Gohl D.M."/>
        </authorList>
    </citation>
    <scope>NUCLEOTIDE SEQUENCE</scope>
    <source>
        <strain evidence="2">Duluth1</strain>
        <tissue evidence="2">Whole animal</tissue>
    </source>
</reference>
<dbReference type="OrthoDB" id="6102587at2759"/>
<name>A0A9D4LM88_DREPO</name>
<protein>
    <submittedName>
        <fullName evidence="2">Uncharacterized protein</fullName>
    </submittedName>
</protein>
<evidence type="ECO:0000313" key="2">
    <source>
        <dbReference type="EMBL" id="KAH3860479.1"/>
    </source>
</evidence>
<dbReference type="Proteomes" id="UP000828390">
    <property type="component" value="Unassembled WGS sequence"/>
</dbReference>
<comment type="caution">
    <text evidence="2">The sequence shown here is derived from an EMBL/GenBank/DDBJ whole genome shotgun (WGS) entry which is preliminary data.</text>
</comment>